<accession>A0A8H4TSF4</accession>
<protein>
    <recommendedName>
        <fullName evidence="1">DUF6546 domain-containing protein</fullName>
    </recommendedName>
</protein>
<evidence type="ECO:0000313" key="3">
    <source>
        <dbReference type="Proteomes" id="UP000622797"/>
    </source>
</evidence>
<dbReference type="InterPro" id="IPR046676">
    <property type="entry name" value="DUF6546"/>
</dbReference>
<comment type="caution">
    <text evidence="2">The sequence shown here is derived from an EMBL/GenBank/DDBJ whole genome shotgun (WGS) entry which is preliminary data.</text>
</comment>
<dbReference type="Proteomes" id="UP000622797">
    <property type="component" value="Unassembled WGS sequence"/>
</dbReference>
<sequence length="494" mass="56799">MKTRSMKRRAEAPTWASLPLEIRHIILDEIAHRKHPGWGRLASVCREWQDFIEKVTFSKIKLKLSCLDESKKIIVGQKRMLVHNICLNIELPEYETISSTTYVLRSEGGLTNISEGIRKLWCILSDWEPAVNLTLELNVYSPSDCQHWFKNIYLFSDDIDDVEDIVPDAWKTGKRPHDPKHGWVHGRQVKDPPTTAKIRLFRHLSLSFAKSLPQVPAVTSFVMRRQLRRYVSSELLGKLLNTLDRLEHISFEPWTTVVLWDGSHRASGLASMFQKCIPRTLNRLIIFEDSYEFYDPFAKSLPSSFVLSWVPGLDTADDYGKLGEALASKSRDLQHLAISFMIDAERIFRFCQPTWTWSHLESLALTSQLLQNHSGKYQEIWALLCRARAVVQKMSKLHTFVLWNGGKGHACAFICRLDKDSASVTWRGTWRLELSPAVLKSWQRIASELRAPRLQVNYEQVAGVIKTHGDAIYRLKLPCQVVEPASLADPERRV</sequence>
<organism evidence="2 3">
    <name type="scientific">Fusarium sarcochroum</name>
    <dbReference type="NCBI Taxonomy" id="1208366"/>
    <lineage>
        <taxon>Eukaryota</taxon>
        <taxon>Fungi</taxon>
        <taxon>Dikarya</taxon>
        <taxon>Ascomycota</taxon>
        <taxon>Pezizomycotina</taxon>
        <taxon>Sordariomycetes</taxon>
        <taxon>Hypocreomycetidae</taxon>
        <taxon>Hypocreales</taxon>
        <taxon>Nectriaceae</taxon>
        <taxon>Fusarium</taxon>
        <taxon>Fusarium lateritium species complex</taxon>
    </lineage>
</organism>
<feature type="domain" description="DUF6546" evidence="1">
    <location>
        <begin position="277"/>
        <end position="483"/>
    </location>
</feature>
<reference evidence="2" key="1">
    <citation type="journal article" date="2020" name="BMC Genomics">
        <title>Correction to: Identification and distribution of gene clusters required for synthesis of sphingolipid metabolism inhibitors in diverse species of the filamentous fungus Fusarium.</title>
        <authorList>
            <person name="Kim H.S."/>
            <person name="Lohmar J.M."/>
            <person name="Busman M."/>
            <person name="Brown D.W."/>
            <person name="Naumann T.A."/>
            <person name="Divon H.H."/>
            <person name="Lysoe E."/>
            <person name="Uhlig S."/>
            <person name="Proctor R.H."/>
        </authorList>
    </citation>
    <scope>NUCLEOTIDE SEQUENCE</scope>
    <source>
        <strain evidence="2">NRRL 20472</strain>
    </source>
</reference>
<dbReference type="OrthoDB" id="3728558at2759"/>
<dbReference type="AlphaFoldDB" id="A0A8H4TSF4"/>
<reference evidence="2" key="2">
    <citation type="submission" date="2020-05" db="EMBL/GenBank/DDBJ databases">
        <authorList>
            <person name="Kim H.-S."/>
            <person name="Proctor R.H."/>
            <person name="Brown D.W."/>
        </authorList>
    </citation>
    <scope>NUCLEOTIDE SEQUENCE</scope>
    <source>
        <strain evidence="2">NRRL 20472</strain>
    </source>
</reference>
<gene>
    <name evidence="2" type="ORF">FSARC_8917</name>
</gene>
<name>A0A8H4TSF4_9HYPO</name>
<dbReference type="Pfam" id="PF20183">
    <property type="entry name" value="DUF6546"/>
    <property type="match status" value="1"/>
</dbReference>
<keyword evidence="3" id="KW-1185">Reference proteome</keyword>
<dbReference type="EMBL" id="JABEXW010000502">
    <property type="protein sequence ID" value="KAF4963029.1"/>
    <property type="molecule type" value="Genomic_DNA"/>
</dbReference>
<proteinExistence type="predicted"/>
<evidence type="ECO:0000313" key="2">
    <source>
        <dbReference type="EMBL" id="KAF4963029.1"/>
    </source>
</evidence>
<evidence type="ECO:0000259" key="1">
    <source>
        <dbReference type="Pfam" id="PF20183"/>
    </source>
</evidence>